<dbReference type="Gene3D" id="2.40.170.20">
    <property type="entry name" value="TonB-dependent receptor, beta-barrel domain"/>
    <property type="match status" value="1"/>
</dbReference>
<organism evidence="15 16">
    <name type="scientific">Oceanospirillum multiglobuliferum</name>
    <dbReference type="NCBI Taxonomy" id="64969"/>
    <lineage>
        <taxon>Bacteria</taxon>
        <taxon>Pseudomonadati</taxon>
        <taxon>Pseudomonadota</taxon>
        <taxon>Gammaproteobacteria</taxon>
        <taxon>Oceanospirillales</taxon>
        <taxon>Oceanospirillaceae</taxon>
        <taxon>Oceanospirillum</taxon>
    </lineage>
</organism>
<keyword evidence="16" id="KW-1185">Reference proteome</keyword>
<dbReference type="RefSeq" id="WP_078746076.1">
    <property type="nucleotide sequence ID" value="NZ_FUXG01000019.1"/>
</dbReference>
<dbReference type="SUPFAM" id="SSF56935">
    <property type="entry name" value="Porins"/>
    <property type="match status" value="1"/>
</dbReference>
<evidence type="ECO:0000256" key="9">
    <source>
        <dbReference type="ARBA" id="ARBA00023237"/>
    </source>
</evidence>
<dbReference type="GO" id="GO:0009279">
    <property type="term" value="C:cell outer membrane"/>
    <property type="evidence" value="ECO:0007669"/>
    <property type="project" value="UniProtKB-SubCell"/>
</dbReference>
<evidence type="ECO:0000256" key="3">
    <source>
        <dbReference type="ARBA" id="ARBA00022452"/>
    </source>
</evidence>
<dbReference type="Proteomes" id="UP000191418">
    <property type="component" value="Unassembled WGS sequence"/>
</dbReference>
<feature type="signal peptide" evidence="12">
    <location>
        <begin position="1"/>
        <end position="20"/>
    </location>
</feature>
<keyword evidence="6" id="KW-0406">Ion transport</keyword>
<keyword evidence="7 11" id="KW-0798">TonB box</keyword>
<keyword evidence="2 10" id="KW-0813">Transport</keyword>
<dbReference type="STRING" id="64969.SAMN02745127_02534"/>
<dbReference type="Pfam" id="PF00593">
    <property type="entry name" value="TonB_dep_Rec_b-barrel"/>
    <property type="match status" value="1"/>
</dbReference>
<feature type="chain" id="PRO_5012933584" description="TonB-dependent vitamin B12 receptor" evidence="12">
    <location>
        <begin position="21"/>
        <end position="608"/>
    </location>
</feature>
<dbReference type="EMBL" id="MTSM01000020">
    <property type="protein sequence ID" value="OPX54696.1"/>
    <property type="molecule type" value="Genomic_DNA"/>
</dbReference>
<keyword evidence="9 10" id="KW-0998">Cell outer membrane</keyword>
<dbReference type="GO" id="GO:0015889">
    <property type="term" value="P:cobalamin transport"/>
    <property type="evidence" value="ECO:0007669"/>
    <property type="project" value="TreeGrafter"/>
</dbReference>
<comment type="similarity">
    <text evidence="10 11">Belongs to the TonB-dependent receptor family.</text>
</comment>
<accession>A0A1T4RRN3</accession>
<dbReference type="InterPro" id="IPR012910">
    <property type="entry name" value="Plug_dom"/>
</dbReference>
<comment type="subcellular location">
    <subcellularLocation>
        <location evidence="1 10">Cell outer membrane</location>
        <topology evidence="1 10">Multi-pass membrane protein</topology>
    </subcellularLocation>
</comment>
<evidence type="ECO:0000256" key="11">
    <source>
        <dbReference type="RuleBase" id="RU003357"/>
    </source>
</evidence>
<feature type="domain" description="TonB-dependent receptor-like beta-barrel" evidence="13">
    <location>
        <begin position="207"/>
        <end position="582"/>
    </location>
</feature>
<keyword evidence="4 10" id="KW-0812">Transmembrane</keyword>
<evidence type="ECO:0000256" key="5">
    <source>
        <dbReference type="ARBA" id="ARBA00022729"/>
    </source>
</evidence>
<dbReference type="AlphaFoldDB" id="A0A1T4RRN3"/>
<dbReference type="InterPro" id="IPR036942">
    <property type="entry name" value="Beta-barrel_TonB_sf"/>
</dbReference>
<evidence type="ECO:0000256" key="12">
    <source>
        <dbReference type="SAM" id="SignalP"/>
    </source>
</evidence>
<evidence type="ECO:0000256" key="6">
    <source>
        <dbReference type="ARBA" id="ARBA00023065"/>
    </source>
</evidence>
<evidence type="ECO:0008006" key="17">
    <source>
        <dbReference type="Google" id="ProtNLM"/>
    </source>
</evidence>
<keyword evidence="8 10" id="KW-0472">Membrane</keyword>
<dbReference type="PANTHER" id="PTHR30069:SF53">
    <property type="entry name" value="COLICIN I RECEPTOR-RELATED"/>
    <property type="match status" value="1"/>
</dbReference>
<evidence type="ECO:0000259" key="13">
    <source>
        <dbReference type="Pfam" id="PF00593"/>
    </source>
</evidence>
<dbReference type="Pfam" id="PF07715">
    <property type="entry name" value="Plug"/>
    <property type="match status" value="1"/>
</dbReference>
<dbReference type="GO" id="GO:0006811">
    <property type="term" value="P:monoatomic ion transport"/>
    <property type="evidence" value="ECO:0007669"/>
    <property type="project" value="UniProtKB-KW"/>
</dbReference>
<dbReference type="PROSITE" id="PS52016">
    <property type="entry name" value="TONB_DEPENDENT_REC_3"/>
    <property type="match status" value="1"/>
</dbReference>
<feature type="domain" description="TonB-dependent receptor plug" evidence="14">
    <location>
        <begin position="39"/>
        <end position="143"/>
    </location>
</feature>
<name>A0A1T4RRN3_9GAMM</name>
<dbReference type="InterPro" id="IPR037066">
    <property type="entry name" value="Plug_dom_sf"/>
</dbReference>
<evidence type="ECO:0000256" key="7">
    <source>
        <dbReference type="ARBA" id="ARBA00023077"/>
    </source>
</evidence>
<sequence length="608" mass="66504">MKKIILATAISAVVSPVVYAADPVTIVITASRTEQALSQSITPTTVITHQQLQQTQPKSVAQALEQSAGVQVLNSGGYGQNSTLYLRGLDQKRMLVLVDGVQIGSATLGYASLEHFPVEQIERIEIVRGARSSLYGANAIAGVIQIITKKKHLQSNYAVIEAGVGSRNTQQLSLSGGFGNENTRLTAAVSRFSTEGFDVYSAGGEDKDGYLNQALNLTAEHQYSSGLILFGGYQRAQGHNDYDQCSKPDWSKSNDCESLFVNDGLQLGLAQRANQKLGWEIKASQHNDSSQQKVEGIKADKFVTQTRMLNLQGEYQLSEQQLLLAGIDYKKDEVSGSGVDNYQEKTRDNKALFALWQWQQKGLSAAISGRADRNQAFGTFNTYGVELGVELLADLELTLGRATAFTAPTFNDLYYPALGNPDLKPETSSTNSLGLNYQPSSSVYLTANLYQTEVEDLVAWAPISPGSFTWTPQNVDNVSIKGVELTGQWLFGNTQLDAHLEWLEPKDKATGNILIYRAQKSSGLRISQQLDQLTLGISAAYTGSRYTDKANTDRLDAYTLVHFDAQYAVSRALVTKLSVKNLTDKSYVSKKGYETESRSLFASVSYTF</sequence>
<proteinExistence type="inferred from homology"/>
<protein>
    <recommendedName>
        <fullName evidence="17">TonB-dependent vitamin B12 receptor</fullName>
    </recommendedName>
</protein>
<evidence type="ECO:0000256" key="1">
    <source>
        <dbReference type="ARBA" id="ARBA00004571"/>
    </source>
</evidence>
<keyword evidence="3 10" id="KW-1134">Transmembrane beta strand</keyword>
<dbReference type="InterPro" id="IPR039426">
    <property type="entry name" value="TonB-dep_rcpt-like"/>
</dbReference>
<evidence type="ECO:0000256" key="10">
    <source>
        <dbReference type="PROSITE-ProRule" id="PRU01360"/>
    </source>
</evidence>
<gene>
    <name evidence="15" type="ORF">BTE48_13020</name>
</gene>
<dbReference type="CDD" id="cd01347">
    <property type="entry name" value="ligand_gated_channel"/>
    <property type="match status" value="1"/>
</dbReference>
<dbReference type="PANTHER" id="PTHR30069">
    <property type="entry name" value="TONB-DEPENDENT OUTER MEMBRANE RECEPTOR"/>
    <property type="match status" value="1"/>
</dbReference>
<dbReference type="Gene3D" id="2.170.130.10">
    <property type="entry name" value="TonB-dependent receptor, plug domain"/>
    <property type="match status" value="1"/>
</dbReference>
<dbReference type="OrthoDB" id="9764669at2"/>
<evidence type="ECO:0000256" key="4">
    <source>
        <dbReference type="ARBA" id="ARBA00022692"/>
    </source>
</evidence>
<reference evidence="15 16" key="1">
    <citation type="submission" date="2017-01" db="EMBL/GenBank/DDBJ databases">
        <title>Genome Sequencing of a Marine Spirillum, Oceanospirillum multiglobuliferum ATCC 33336, from Japan.</title>
        <authorList>
            <person name="Carney J.G."/>
            <person name="Trachtenberg A.M."/>
            <person name="Rheaume B.A."/>
            <person name="Linnane J.D."/>
            <person name="Pitts N.L."/>
            <person name="Mykles D.L."/>
            <person name="Maclea K.S."/>
        </authorList>
    </citation>
    <scope>NUCLEOTIDE SEQUENCE [LARGE SCALE GENOMIC DNA]</scope>
    <source>
        <strain evidence="15 16">ATCC 33336</strain>
    </source>
</reference>
<evidence type="ECO:0000256" key="8">
    <source>
        <dbReference type="ARBA" id="ARBA00023136"/>
    </source>
</evidence>
<keyword evidence="5 12" id="KW-0732">Signal</keyword>
<evidence type="ECO:0000259" key="14">
    <source>
        <dbReference type="Pfam" id="PF07715"/>
    </source>
</evidence>
<evidence type="ECO:0000313" key="15">
    <source>
        <dbReference type="EMBL" id="OPX54696.1"/>
    </source>
</evidence>
<dbReference type="InterPro" id="IPR000531">
    <property type="entry name" value="Beta-barrel_TonB"/>
</dbReference>
<evidence type="ECO:0000313" key="16">
    <source>
        <dbReference type="Proteomes" id="UP000191418"/>
    </source>
</evidence>
<comment type="caution">
    <text evidence="15">The sequence shown here is derived from an EMBL/GenBank/DDBJ whole genome shotgun (WGS) entry which is preliminary data.</text>
</comment>
<evidence type="ECO:0000256" key="2">
    <source>
        <dbReference type="ARBA" id="ARBA00022448"/>
    </source>
</evidence>